<dbReference type="Gene3D" id="1.20.120.20">
    <property type="entry name" value="Apolipoprotein"/>
    <property type="match status" value="1"/>
</dbReference>
<dbReference type="SUPFAM" id="SSF47162">
    <property type="entry name" value="Apolipoprotein"/>
    <property type="match status" value="1"/>
</dbReference>
<dbReference type="InterPro" id="IPR043136">
    <property type="entry name" value="B30.2/SPRY_sf"/>
</dbReference>
<name>A0A813PGW4_9BILA</name>
<gene>
    <name evidence="3" type="ORF">OTI717_LOCUS4822</name>
    <name evidence="2" type="ORF">RFH988_LOCUS1164</name>
</gene>
<comment type="caution">
    <text evidence="2">The sequence shown here is derived from an EMBL/GenBank/DDBJ whole genome shotgun (WGS) entry which is preliminary data.</text>
</comment>
<evidence type="ECO:0000256" key="1">
    <source>
        <dbReference type="SAM" id="Coils"/>
    </source>
</evidence>
<dbReference type="OrthoDB" id="10019340at2759"/>
<evidence type="ECO:0000313" key="4">
    <source>
        <dbReference type="Proteomes" id="UP000663882"/>
    </source>
</evidence>
<feature type="coiled-coil region" evidence="1">
    <location>
        <begin position="78"/>
        <end position="127"/>
    </location>
</feature>
<dbReference type="Proteomes" id="UP000663882">
    <property type="component" value="Unassembled WGS sequence"/>
</dbReference>
<protein>
    <recommendedName>
        <fullName evidence="5">B30.2/SPRY domain-containing protein</fullName>
    </recommendedName>
</protein>
<dbReference type="Proteomes" id="UP000663823">
    <property type="component" value="Unassembled WGS sequence"/>
</dbReference>
<evidence type="ECO:0000313" key="3">
    <source>
        <dbReference type="EMBL" id="CAF3561379.1"/>
    </source>
</evidence>
<dbReference type="EMBL" id="CAJNOO010000022">
    <property type="protein sequence ID" value="CAF0748664.1"/>
    <property type="molecule type" value="Genomic_DNA"/>
</dbReference>
<evidence type="ECO:0008006" key="5">
    <source>
        <dbReference type="Google" id="ProtNLM"/>
    </source>
</evidence>
<dbReference type="AlphaFoldDB" id="A0A813PGW4"/>
<dbReference type="Gene3D" id="2.60.120.920">
    <property type="match status" value="1"/>
</dbReference>
<organism evidence="2 4">
    <name type="scientific">Rotaria sordida</name>
    <dbReference type="NCBI Taxonomy" id="392033"/>
    <lineage>
        <taxon>Eukaryota</taxon>
        <taxon>Metazoa</taxon>
        <taxon>Spiralia</taxon>
        <taxon>Gnathifera</taxon>
        <taxon>Rotifera</taxon>
        <taxon>Eurotatoria</taxon>
        <taxon>Bdelloidea</taxon>
        <taxon>Philodinida</taxon>
        <taxon>Philodinidae</taxon>
        <taxon>Rotaria</taxon>
    </lineage>
</organism>
<dbReference type="SUPFAM" id="SSF49899">
    <property type="entry name" value="Concanavalin A-like lectins/glucanases"/>
    <property type="match status" value="1"/>
</dbReference>
<keyword evidence="1" id="KW-0175">Coiled coil</keyword>
<accession>A0A813PGW4</accession>
<reference evidence="2" key="1">
    <citation type="submission" date="2021-02" db="EMBL/GenBank/DDBJ databases">
        <authorList>
            <person name="Nowell W R."/>
        </authorList>
    </citation>
    <scope>NUCLEOTIDE SEQUENCE</scope>
</reference>
<dbReference type="EMBL" id="CAJOAX010000300">
    <property type="protein sequence ID" value="CAF3561379.1"/>
    <property type="molecule type" value="Genomic_DNA"/>
</dbReference>
<sequence>MASTSTRKHCANNDGCKQTGVAYCEGCTRSFCGIHFNDHRRALSEELNVIFSDCNEIKDTLNQQITTYDSHPLIKEINDWEKQSIANIQQRAKKLRQQLLQLTTDYRNKLSEKLQQLSEQSNDAREHDSFSETDLYQWKKTLEDLKTNLISPSMFCISQHEHFPGLKNISFIMAMTNELFDQTSDNTAQIGQNGQVVTCDTSRNHREIRGKIKYTSGVHKIRLYVEHSVDDWMLLGINSESTPLQRQSYNSASTYGWSSDNSIWLNGQRNQNNLNNAIEMKKNDIVSLILDCDMRTIMMTNERTNKKHELPVNTAHCPFPWQLHLNLFEANSCVRILST</sequence>
<evidence type="ECO:0000313" key="2">
    <source>
        <dbReference type="EMBL" id="CAF0748664.1"/>
    </source>
</evidence>
<dbReference type="InterPro" id="IPR013320">
    <property type="entry name" value="ConA-like_dom_sf"/>
</dbReference>
<proteinExistence type="predicted"/>